<dbReference type="Gene3D" id="1.25.10.10">
    <property type="entry name" value="Leucine-rich Repeat Variant"/>
    <property type="match status" value="1"/>
</dbReference>
<keyword evidence="3" id="KW-1185">Reference proteome</keyword>
<sequence length="323" mass="35715">MTRGFMGRVSHVELSGTARRRRRADDCGMDHADEEEAFELLWIVLAGLAENESAPEDVRERVADFARPGPIHQPGAADESAPRTEREIPEERLLELAADEDTRMDIAEREHLSPAVLDLLVTTALSRDWDAHLIAYGLAPRRELSEDTRAELLDLMDDTPGSFPTGLLRTPELEWLRLAPLGERLPYAASPAWIMRATVASSPGLPGPVAATLWEDRDLRVAAEARLHPSTPREYIADILLRYELPISAWRFARHPSFPAEILPRLAGSGPPHRRFAAGCRALDPALIIALTEDPDGEVVAAAARNPSLPVPYMYSLLTRAGR</sequence>
<evidence type="ECO:0000313" key="2">
    <source>
        <dbReference type="EMBL" id="GLZ81860.1"/>
    </source>
</evidence>
<feature type="region of interest" description="Disordered" evidence="1">
    <location>
        <begin position="66"/>
        <end position="87"/>
    </location>
</feature>
<dbReference type="EMBL" id="BSTX01000008">
    <property type="protein sequence ID" value="GLZ81860.1"/>
    <property type="molecule type" value="Genomic_DNA"/>
</dbReference>
<evidence type="ECO:0000313" key="3">
    <source>
        <dbReference type="Proteomes" id="UP001165079"/>
    </source>
</evidence>
<evidence type="ECO:0000256" key="1">
    <source>
        <dbReference type="SAM" id="MobiDB-lite"/>
    </source>
</evidence>
<protein>
    <submittedName>
        <fullName evidence="2">Uncharacterized protein</fullName>
    </submittedName>
</protein>
<name>A0A9W6WEG8_9ACTN</name>
<accession>A0A9W6WEG8</accession>
<dbReference type="InterPro" id="IPR011989">
    <property type="entry name" value="ARM-like"/>
</dbReference>
<dbReference type="AlphaFoldDB" id="A0A9W6WEG8"/>
<gene>
    <name evidence="2" type="ORF">Afil01_66670</name>
</gene>
<organism evidence="2 3">
    <name type="scientific">Actinorhabdospora filicis</name>
    <dbReference type="NCBI Taxonomy" id="1785913"/>
    <lineage>
        <taxon>Bacteria</taxon>
        <taxon>Bacillati</taxon>
        <taxon>Actinomycetota</taxon>
        <taxon>Actinomycetes</taxon>
        <taxon>Micromonosporales</taxon>
        <taxon>Micromonosporaceae</taxon>
        <taxon>Actinorhabdospora</taxon>
    </lineage>
</organism>
<proteinExistence type="predicted"/>
<comment type="caution">
    <text evidence="2">The sequence shown here is derived from an EMBL/GenBank/DDBJ whole genome shotgun (WGS) entry which is preliminary data.</text>
</comment>
<dbReference type="Proteomes" id="UP001165079">
    <property type="component" value="Unassembled WGS sequence"/>
</dbReference>
<reference evidence="2" key="1">
    <citation type="submission" date="2023-03" db="EMBL/GenBank/DDBJ databases">
        <title>Actinorhabdospora filicis NBRC 111898.</title>
        <authorList>
            <person name="Ichikawa N."/>
            <person name="Sato H."/>
            <person name="Tonouchi N."/>
        </authorList>
    </citation>
    <scope>NUCLEOTIDE SEQUENCE</scope>
    <source>
        <strain evidence="2">NBRC 111898</strain>
    </source>
</reference>